<dbReference type="PROSITE" id="PS50830">
    <property type="entry name" value="TNASE_3"/>
    <property type="match status" value="1"/>
</dbReference>
<sequence length="211" mass="23840">MWHDVPRPSRRRAASFRRRWSFRLRLLLVLAAIAFLAYREWHAPAPAPRGGAAARRAHVRVPVDPQAVWVDDGDTIRIKWPDAAPERVRMLGIDAPEVANRRFPEHKEQSHGEEARAFARRTILGAQRLELLRAARPDRYGRTLGYLFVDGANYSVLAVENHMAESTVARFGDNGLPEEAARVEAAARRAGPPPFESPREFRDRVTGRKAG</sequence>
<organism evidence="3 4">
    <name type="scientific">Paludisphaera mucosa</name>
    <dbReference type="NCBI Taxonomy" id="3030827"/>
    <lineage>
        <taxon>Bacteria</taxon>
        <taxon>Pseudomonadati</taxon>
        <taxon>Planctomycetota</taxon>
        <taxon>Planctomycetia</taxon>
        <taxon>Isosphaerales</taxon>
        <taxon>Isosphaeraceae</taxon>
        <taxon>Paludisphaera</taxon>
    </lineage>
</organism>
<dbReference type="SUPFAM" id="SSF50199">
    <property type="entry name" value="Staphylococcal nuclease"/>
    <property type="match status" value="1"/>
</dbReference>
<evidence type="ECO:0000259" key="2">
    <source>
        <dbReference type="PROSITE" id="PS50830"/>
    </source>
</evidence>
<proteinExistence type="predicted"/>
<dbReference type="InterPro" id="IPR016071">
    <property type="entry name" value="Staphylococal_nuclease_OB-fold"/>
</dbReference>
<reference evidence="3 4" key="1">
    <citation type="submission" date="2023-03" db="EMBL/GenBank/DDBJ databases">
        <title>Paludisphaera mucosa sp. nov. a novel planctomycete from northern fen.</title>
        <authorList>
            <person name="Ivanova A."/>
        </authorList>
    </citation>
    <scope>NUCLEOTIDE SEQUENCE [LARGE SCALE GENOMIC DNA]</scope>
    <source>
        <strain evidence="3 4">Pla2</strain>
    </source>
</reference>
<feature type="region of interest" description="Disordered" evidence="1">
    <location>
        <begin position="183"/>
        <end position="211"/>
    </location>
</feature>
<name>A0ABT6FAD7_9BACT</name>
<evidence type="ECO:0000256" key="1">
    <source>
        <dbReference type="SAM" id="MobiDB-lite"/>
    </source>
</evidence>
<feature type="domain" description="TNase-like" evidence="2">
    <location>
        <begin position="70"/>
        <end position="197"/>
    </location>
</feature>
<evidence type="ECO:0000313" key="4">
    <source>
        <dbReference type="Proteomes" id="UP001216907"/>
    </source>
</evidence>
<dbReference type="Pfam" id="PF00565">
    <property type="entry name" value="SNase"/>
    <property type="match status" value="1"/>
</dbReference>
<dbReference type="Gene3D" id="2.40.50.90">
    <property type="match status" value="1"/>
</dbReference>
<dbReference type="RefSeq" id="WP_277860894.1">
    <property type="nucleotide sequence ID" value="NZ_JARRAG010000002.1"/>
</dbReference>
<keyword evidence="4" id="KW-1185">Reference proteome</keyword>
<dbReference type="SMART" id="SM00318">
    <property type="entry name" value="SNc"/>
    <property type="match status" value="1"/>
</dbReference>
<dbReference type="Proteomes" id="UP001216907">
    <property type="component" value="Unassembled WGS sequence"/>
</dbReference>
<dbReference type="InterPro" id="IPR035437">
    <property type="entry name" value="SNase_OB-fold_sf"/>
</dbReference>
<evidence type="ECO:0000313" key="3">
    <source>
        <dbReference type="EMBL" id="MDG3004539.1"/>
    </source>
</evidence>
<dbReference type="InterPro" id="IPR002071">
    <property type="entry name" value="Thermonucl_AS"/>
</dbReference>
<comment type="caution">
    <text evidence="3">The sequence shown here is derived from an EMBL/GenBank/DDBJ whole genome shotgun (WGS) entry which is preliminary data.</text>
</comment>
<gene>
    <name evidence="3" type="ORF">PZE19_12200</name>
</gene>
<protein>
    <submittedName>
        <fullName evidence="3">Thermonuclease family protein</fullName>
    </submittedName>
</protein>
<dbReference type="PROSITE" id="PS01123">
    <property type="entry name" value="TNASE_1"/>
    <property type="match status" value="1"/>
</dbReference>
<dbReference type="EMBL" id="JARRAG010000002">
    <property type="protein sequence ID" value="MDG3004539.1"/>
    <property type="molecule type" value="Genomic_DNA"/>
</dbReference>
<accession>A0ABT6FAD7</accession>
<feature type="compositionally biased region" description="Basic and acidic residues" evidence="1">
    <location>
        <begin position="197"/>
        <end position="211"/>
    </location>
</feature>